<dbReference type="GO" id="GO:0005179">
    <property type="term" value="F:hormone activity"/>
    <property type="evidence" value="ECO:0007669"/>
    <property type="project" value="UniProtKB-KW"/>
</dbReference>
<evidence type="ECO:0000256" key="1">
    <source>
        <dbReference type="ARBA" id="ARBA00004613"/>
    </source>
</evidence>
<organism evidence="9 10">
    <name type="scientific">Rubus argutus</name>
    <name type="common">Southern blackberry</name>
    <dbReference type="NCBI Taxonomy" id="59490"/>
    <lineage>
        <taxon>Eukaryota</taxon>
        <taxon>Viridiplantae</taxon>
        <taxon>Streptophyta</taxon>
        <taxon>Embryophyta</taxon>
        <taxon>Tracheophyta</taxon>
        <taxon>Spermatophyta</taxon>
        <taxon>Magnoliopsida</taxon>
        <taxon>eudicotyledons</taxon>
        <taxon>Gunneridae</taxon>
        <taxon>Pentapetalae</taxon>
        <taxon>rosids</taxon>
        <taxon>fabids</taxon>
        <taxon>Rosales</taxon>
        <taxon>Rosaceae</taxon>
        <taxon>Rosoideae</taxon>
        <taxon>Rosoideae incertae sedis</taxon>
        <taxon>Rubus</taxon>
    </lineage>
</organism>
<protein>
    <recommendedName>
        <fullName evidence="11">Rapid ALkalinization Factor</fullName>
    </recommendedName>
</protein>
<keyword evidence="6" id="KW-1015">Disulfide bond</keyword>
<feature type="chain" id="PRO_5044718050" description="Rapid ALkalinization Factor" evidence="7">
    <location>
        <begin position="23"/>
        <end position="113"/>
    </location>
</feature>
<dbReference type="GO" id="GO:0009506">
    <property type="term" value="C:plasmodesma"/>
    <property type="evidence" value="ECO:0007669"/>
    <property type="project" value="TreeGrafter"/>
</dbReference>
<dbReference type="EMBL" id="JBEDUW010000052">
    <property type="protein sequence ID" value="KAK9906945.1"/>
    <property type="molecule type" value="Genomic_DNA"/>
</dbReference>
<dbReference type="PANTHER" id="PTHR33136">
    <property type="entry name" value="RAPID ALKALINIZATION FACTOR-LIKE"/>
    <property type="match status" value="1"/>
</dbReference>
<gene>
    <name evidence="8" type="ORF">M0R45_002560</name>
    <name evidence="9" type="ORF">M0R45_013236</name>
</gene>
<evidence type="ECO:0000256" key="6">
    <source>
        <dbReference type="ARBA" id="ARBA00023157"/>
    </source>
</evidence>
<evidence type="ECO:0000256" key="5">
    <source>
        <dbReference type="ARBA" id="ARBA00022729"/>
    </source>
</evidence>
<comment type="subcellular location">
    <subcellularLocation>
        <location evidence="1">Secreted</location>
    </subcellularLocation>
</comment>
<dbReference type="AlphaFoldDB" id="A0AAW1XL40"/>
<dbReference type="GO" id="GO:0005576">
    <property type="term" value="C:extracellular region"/>
    <property type="evidence" value="ECO:0007669"/>
    <property type="project" value="UniProtKB-SubCell"/>
</dbReference>
<evidence type="ECO:0008006" key="11">
    <source>
        <dbReference type="Google" id="ProtNLM"/>
    </source>
</evidence>
<evidence type="ECO:0000313" key="9">
    <source>
        <dbReference type="EMBL" id="KAK9936392.1"/>
    </source>
</evidence>
<name>A0AAW1XL40_RUBAR</name>
<accession>A0AAW1XL40</accession>
<keyword evidence="3" id="KW-0964">Secreted</keyword>
<comment type="similarity">
    <text evidence="2">Belongs to the plant rapid alkalinization factor (RALF) family.</text>
</comment>
<evidence type="ECO:0000313" key="10">
    <source>
        <dbReference type="Proteomes" id="UP001457282"/>
    </source>
</evidence>
<dbReference type="InterPro" id="IPR008801">
    <property type="entry name" value="RALF"/>
</dbReference>
<sequence length="113" mass="12729">MEFKVCLVVLLLALAMVAAVESSKIQDAGWGLKHRHDTTVGDIIGEENEMLLDSEASRRQLAQRGRFISYAALKKNNVPCGRRGNSYYNCNNRQQANPYNRGCSYITHCARHD</sequence>
<evidence type="ECO:0000256" key="7">
    <source>
        <dbReference type="SAM" id="SignalP"/>
    </source>
</evidence>
<dbReference type="Proteomes" id="UP001457282">
    <property type="component" value="Unassembled WGS sequence"/>
</dbReference>
<keyword evidence="10" id="KW-1185">Reference proteome</keyword>
<comment type="caution">
    <text evidence="9">The sequence shown here is derived from an EMBL/GenBank/DDBJ whole genome shotgun (WGS) entry which is preliminary data.</text>
</comment>
<dbReference type="EMBL" id="JBEDUW010000003">
    <property type="protein sequence ID" value="KAK9936392.1"/>
    <property type="molecule type" value="Genomic_DNA"/>
</dbReference>
<keyword evidence="4" id="KW-0372">Hormone</keyword>
<evidence type="ECO:0000313" key="8">
    <source>
        <dbReference type="EMBL" id="KAK9906945.1"/>
    </source>
</evidence>
<dbReference type="Pfam" id="PF05498">
    <property type="entry name" value="RALF"/>
    <property type="match status" value="1"/>
</dbReference>
<evidence type="ECO:0000256" key="4">
    <source>
        <dbReference type="ARBA" id="ARBA00022702"/>
    </source>
</evidence>
<dbReference type="PANTHER" id="PTHR33136:SF89">
    <property type="entry name" value="PROTEIN RALF-LIKE 19"/>
    <property type="match status" value="1"/>
</dbReference>
<dbReference type="GO" id="GO:0040008">
    <property type="term" value="P:regulation of growth"/>
    <property type="evidence" value="ECO:0007669"/>
    <property type="project" value="UniProtKB-ARBA"/>
</dbReference>
<evidence type="ECO:0000256" key="2">
    <source>
        <dbReference type="ARBA" id="ARBA00009178"/>
    </source>
</evidence>
<keyword evidence="5 7" id="KW-0732">Signal</keyword>
<feature type="signal peptide" evidence="7">
    <location>
        <begin position="1"/>
        <end position="22"/>
    </location>
</feature>
<dbReference type="GO" id="GO:0019722">
    <property type="term" value="P:calcium-mediated signaling"/>
    <property type="evidence" value="ECO:0007669"/>
    <property type="project" value="TreeGrafter"/>
</dbReference>
<proteinExistence type="inferred from homology"/>
<reference evidence="9 10" key="1">
    <citation type="journal article" date="2023" name="G3 (Bethesda)">
        <title>A chromosome-length genome assembly and annotation of blackberry (Rubus argutus, cv. 'Hillquist').</title>
        <authorList>
            <person name="Bruna T."/>
            <person name="Aryal R."/>
            <person name="Dudchenko O."/>
            <person name="Sargent D.J."/>
            <person name="Mead D."/>
            <person name="Buti M."/>
            <person name="Cavallini A."/>
            <person name="Hytonen T."/>
            <person name="Andres J."/>
            <person name="Pham M."/>
            <person name="Weisz D."/>
            <person name="Mascagni F."/>
            <person name="Usai G."/>
            <person name="Natali L."/>
            <person name="Bassil N."/>
            <person name="Fernandez G.E."/>
            <person name="Lomsadze A."/>
            <person name="Armour M."/>
            <person name="Olukolu B."/>
            <person name="Poorten T."/>
            <person name="Britton C."/>
            <person name="Davik J."/>
            <person name="Ashrafi H."/>
            <person name="Aiden E.L."/>
            <person name="Borodovsky M."/>
            <person name="Worthington M."/>
        </authorList>
    </citation>
    <scope>NUCLEOTIDE SEQUENCE [LARGE SCALE GENOMIC DNA]</scope>
    <source>
        <strain evidence="8">PI 553951</strain>
        <tissue evidence="9">Leaf</tissue>
    </source>
</reference>
<evidence type="ECO:0000256" key="3">
    <source>
        <dbReference type="ARBA" id="ARBA00022525"/>
    </source>
</evidence>